<reference evidence="2 3" key="1">
    <citation type="submission" date="2020-08" db="EMBL/GenBank/DDBJ databases">
        <title>Genomic Encyclopedia of Type Strains, Phase IV (KMG-V): Genome sequencing to study the core and pangenomes of soil and plant-associated prokaryotes.</title>
        <authorList>
            <person name="Whitman W."/>
        </authorList>
    </citation>
    <scope>NUCLEOTIDE SEQUENCE [LARGE SCALE GENOMIC DNA]</scope>
    <source>
        <strain evidence="2 3">M8UP14</strain>
    </source>
</reference>
<feature type="region of interest" description="Disordered" evidence="1">
    <location>
        <begin position="326"/>
        <end position="350"/>
    </location>
</feature>
<dbReference type="PROSITE" id="PS51257">
    <property type="entry name" value="PROKAR_LIPOPROTEIN"/>
    <property type="match status" value="1"/>
</dbReference>
<evidence type="ECO:0000313" key="2">
    <source>
        <dbReference type="EMBL" id="MBB5057068.1"/>
    </source>
</evidence>
<dbReference type="RefSeq" id="WP_184215538.1">
    <property type="nucleotide sequence ID" value="NZ_JACHIP010000002.1"/>
</dbReference>
<sequence>MRTSLWSGALVFLTLVVGACGHGIAQSVDSDHDGMSDGLEQALLVQFAPTFMIGERDCSDVPAEFRPAVKTPEVEHENGTIYGQVSPAKAGGGRRQDVEIHYYHLWRTDCGKHGHPLDTEHVAVLVRASRSSAEWKRDDWKAIYWYAAAHENTVCDVSQVARASTLHAEDRGARVWISPGKHASYLNGELCRRGCGADKCERMVPLTPGGIVNLGEVGAPMNESAFIASRAWPLAAKMSQTNFPAEPLARLEALPDTDIAWVNAGRHPAQQIISISSATEQSIAGGGHNASSAISLAGDSTGNALSTAQDSTGNALGTSYRKTKHALGSSARHVGEALHVTPKPDDSKPN</sequence>
<evidence type="ECO:0000313" key="3">
    <source>
        <dbReference type="Proteomes" id="UP000540989"/>
    </source>
</evidence>
<dbReference type="EMBL" id="JACHIP010000002">
    <property type="protein sequence ID" value="MBB5057068.1"/>
    <property type="molecule type" value="Genomic_DNA"/>
</dbReference>
<dbReference type="AlphaFoldDB" id="A0A7W7ZC21"/>
<proteinExistence type="predicted"/>
<evidence type="ECO:0000256" key="1">
    <source>
        <dbReference type="SAM" id="MobiDB-lite"/>
    </source>
</evidence>
<organism evidence="2 3">
    <name type="scientific">Granulicella aggregans</name>
    <dbReference type="NCBI Taxonomy" id="474949"/>
    <lineage>
        <taxon>Bacteria</taxon>
        <taxon>Pseudomonadati</taxon>
        <taxon>Acidobacteriota</taxon>
        <taxon>Terriglobia</taxon>
        <taxon>Terriglobales</taxon>
        <taxon>Acidobacteriaceae</taxon>
        <taxon>Granulicella</taxon>
    </lineage>
</organism>
<protein>
    <submittedName>
        <fullName evidence="2">Uncharacterized protein</fullName>
    </submittedName>
</protein>
<comment type="caution">
    <text evidence="2">The sequence shown here is derived from an EMBL/GenBank/DDBJ whole genome shotgun (WGS) entry which is preliminary data.</text>
</comment>
<gene>
    <name evidence="2" type="ORF">HDF16_001753</name>
</gene>
<accession>A0A7W7ZC21</accession>
<name>A0A7W7ZC21_9BACT</name>
<keyword evidence="3" id="KW-1185">Reference proteome</keyword>
<dbReference type="Proteomes" id="UP000540989">
    <property type="component" value="Unassembled WGS sequence"/>
</dbReference>